<comment type="caution">
    <text evidence="3">The sequence shown here is derived from an EMBL/GenBank/DDBJ whole genome shotgun (WGS) entry which is preliminary data.</text>
</comment>
<name>A0ABR0HJ70_9PEZI</name>
<feature type="domain" description="Dienelactone hydrolase" evidence="2">
    <location>
        <begin position="95"/>
        <end position="278"/>
    </location>
</feature>
<protein>
    <recommendedName>
        <fullName evidence="2">Dienelactone hydrolase domain-containing protein</fullName>
    </recommendedName>
</protein>
<dbReference type="GeneID" id="87970852"/>
<accession>A0ABR0HJ70</accession>
<dbReference type="RefSeq" id="XP_062795961.1">
    <property type="nucleotide sequence ID" value="XM_062949987.1"/>
</dbReference>
<dbReference type="InterPro" id="IPR029058">
    <property type="entry name" value="AB_hydrolase_fold"/>
</dbReference>
<dbReference type="PANTHER" id="PTHR17630">
    <property type="entry name" value="DIENELACTONE HYDROLASE"/>
    <property type="match status" value="1"/>
</dbReference>
<evidence type="ECO:0000313" key="3">
    <source>
        <dbReference type="EMBL" id="KAK4667947.1"/>
    </source>
</evidence>
<dbReference type="InterPro" id="IPR002925">
    <property type="entry name" value="Dienelactn_hydro"/>
</dbReference>
<dbReference type="PANTHER" id="PTHR17630:SF44">
    <property type="entry name" value="PROTEIN AIM2"/>
    <property type="match status" value="1"/>
</dbReference>
<dbReference type="Proteomes" id="UP001323617">
    <property type="component" value="Unassembled WGS sequence"/>
</dbReference>
<gene>
    <name evidence="3" type="ORF">QC764_703300</name>
</gene>
<dbReference type="EMBL" id="JAFFHC010000008">
    <property type="protein sequence ID" value="KAK4667947.1"/>
    <property type="molecule type" value="Genomic_DNA"/>
</dbReference>
<feature type="region of interest" description="Disordered" evidence="1">
    <location>
        <begin position="1"/>
        <end position="24"/>
    </location>
</feature>
<evidence type="ECO:0000313" key="4">
    <source>
        <dbReference type="Proteomes" id="UP001323617"/>
    </source>
</evidence>
<evidence type="ECO:0000256" key="1">
    <source>
        <dbReference type="SAM" id="MobiDB-lite"/>
    </source>
</evidence>
<dbReference type="Pfam" id="PF01738">
    <property type="entry name" value="DLH"/>
    <property type="match status" value="1"/>
</dbReference>
<sequence length="307" mass="32039">MVTLASRPVDGRRNFPSGLNPSTSNTMRSSIITSALLLFGAVQADPGAKKNTGGPIDASILAHTGEPAGKEIKIANNLTVYISPPPKSPRTKPRSQSAILLLTDVFGLNLLQNKLLADSFARAGYLTLVPDLFAGSPAPSDINDPASANFSIPAFLAAHQPPVTDPIIASAISHLRGSLNISSIAAAGYCFGGRYALRVVNPSPGGADVAFAAHPSLLTDEEISGVEKPVSVAAADRDELLTAARRAEVEGLLLGAGGRYQVGVYGGTPHGFAVRANYSVESERFGKEGAFCRRWGGLMSFWWGGGE</sequence>
<evidence type="ECO:0000259" key="2">
    <source>
        <dbReference type="Pfam" id="PF01738"/>
    </source>
</evidence>
<dbReference type="SUPFAM" id="SSF53474">
    <property type="entry name" value="alpha/beta-Hydrolases"/>
    <property type="match status" value="1"/>
</dbReference>
<keyword evidence="4" id="KW-1185">Reference proteome</keyword>
<proteinExistence type="predicted"/>
<reference evidence="3 4" key="1">
    <citation type="journal article" date="2023" name="bioRxiv">
        <title>High-quality genome assemblies of four members of thePodospora anserinaspecies complex.</title>
        <authorList>
            <person name="Ament-Velasquez S.L."/>
            <person name="Vogan A.A."/>
            <person name="Wallerman O."/>
            <person name="Hartmann F."/>
            <person name="Gautier V."/>
            <person name="Silar P."/>
            <person name="Giraud T."/>
            <person name="Johannesson H."/>
        </authorList>
    </citation>
    <scope>NUCLEOTIDE SEQUENCE [LARGE SCALE GENOMIC DNA]</scope>
    <source>
        <strain evidence="3 4">CBS 124.78</strain>
    </source>
</reference>
<dbReference type="Gene3D" id="3.40.50.1820">
    <property type="entry name" value="alpha/beta hydrolase"/>
    <property type="match status" value="1"/>
</dbReference>
<organism evidence="3 4">
    <name type="scientific">Podospora pseudoanserina</name>
    <dbReference type="NCBI Taxonomy" id="2609844"/>
    <lineage>
        <taxon>Eukaryota</taxon>
        <taxon>Fungi</taxon>
        <taxon>Dikarya</taxon>
        <taxon>Ascomycota</taxon>
        <taxon>Pezizomycotina</taxon>
        <taxon>Sordariomycetes</taxon>
        <taxon>Sordariomycetidae</taxon>
        <taxon>Sordariales</taxon>
        <taxon>Podosporaceae</taxon>
        <taxon>Podospora</taxon>
    </lineage>
</organism>